<proteinExistence type="predicted"/>
<name>A0AAV7VLL5_PLEWA</name>
<evidence type="ECO:0000313" key="2">
    <source>
        <dbReference type="EMBL" id="KAJ1201075.1"/>
    </source>
</evidence>
<evidence type="ECO:0000313" key="3">
    <source>
        <dbReference type="Proteomes" id="UP001066276"/>
    </source>
</evidence>
<dbReference type="EMBL" id="JANPWB010000003">
    <property type="protein sequence ID" value="KAJ1201075.1"/>
    <property type="molecule type" value="Genomic_DNA"/>
</dbReference>
<accession>A0AAV7VLL5</accession>
<comment type="caution">
    <text evidence="2">The sequence shown here is derived from an EMBL/GenBank/DDBJ whole genome shotgun (WGS) entry which is preliminary data.</text>
</comment>
<gene>
    <name evidence="2" type="ORF">NDU88_004891</name>
</gene>
<dbReference type="Proteomes" id="UP001066276">
    <property type="component" value="Chromosome 2_1"/>
</dbReference>
<feature type="compositionally biased region" description="Basic residues" evidence="1">
    <location>
        <begin position="1"/>
        <end position="15"/>
    </location>
</feature>
<dbReference type="AlphaFoldDB" id="A0AAV7VLL5"/>
<sequence length="75" mass="8117">MPTKSRNRAKSKGRCHTGDMNQLDMAGPVPHSLQATLDKILGAIEESKTTLQWEIGRVSVQLGLSPETCGQGSMH</sequence>
<reference evidence="2" key="1">
    <citation type="journal article" date="2022" name="bioRxiv">
        <title>Sequencing and chromosome-scale assembly of the giantPleurodeles waltlgenome.</title>
        <authorList>
            <person name="Brown T."/>
            <person name="Elewa A."/>
            <person name="Iarovenko S."/>
            <person name="Subramanian E."/>
            <person name="Araus A.J."/>
            <person name="Petzold A."/>
            <person name="Susuki M."/>
            <person name="Suzuki K.-i.T."/>
            <person name="Hayashi T."/>
            <person name="Toyoda A."/>
            <person name="Oliveira C."/>
            <person name="Osipova E."/>
            <person name="Leigh N.D."/>
            <person name="Simon A."/>
            <person name="Yun M.H."/>
        </authorList>
    </citation>
    <scope>NUCLEOTIDE SEQUENCE</scope>
    <source>
        <strain evidence="2">20211129_DDA</strain>
        <tissue evidence="2">Liver</tissue>
    </source>
</reference>
<feature type="region of interest" description="Disordered" evidence="1">
    <location>
        <begin position="1"/>
        <end position="28"/>
    </location>
</feature>
<evidence type="ECO:0000256" key="1">
    <source>
        <dbReference type="SAM" id="MobiDB-lite"/>
    </source>
</evidence>
<keyword evidence="3" id="KW-1185">Reference proteome</keyword>
<organism evidence="2 3">
    <name type="scientific">Pleurodeles waltl</name>
    <name type="common">Iberian ribbed newt</name>
    <dbReference type="NCBI Taxonomy" id="8319"/>
    <lineage>
        <taxon>Eukaryota</taxon>
        <taxon>Metazoa</taxon>
        <taxon>Chordata</taxon>
        <taxon>Craniata</taxon>
        <taxon>Vertebrata</taxon>
        <taxon>Euteleostomi</taxon>
        <taxon>Amphibia</taxon>
        <taxon>Batrachia</taxon>
        <taxon>Caudata</taxon>
        <taxon>Salamandroidea</taxon>
        <taxon>Salamandridae</taxon>
        <taxon>Pleurodelinae</taxon>
        <taxon>Pleurodeles</taxon>
    </lineage>
</organism>
<protein>
    <submittedName>
        <fullName evidence="2">Uncharacterized protein</fullName>
    </submittedName>
</protein>